<name>A0A834NQ78_VESPE</name>
<dbReference type="Proteomes" id="UP000600918">
    <property type="component" value="Unassembled WGS sequence"/>
</dbReference>
<reference evidence="1" key="1">
    <citation type="journal article" date="2020" name="G3 (Bethesda)">
        <title>High-Quality Assemblies for Three Invasive Social Wasps from the &lt;i&gt;Vespula&lt;/i&gt; Genus.</title>
        <authorList>
            <person name="Harrop T.W.R."/>
            <person name="Guhlin J."/>
            <person name="McLaughlin G.M."/>
            <person name="Permina E."/>
            <person name="Stockwell P."/>
            <person name="Gilligan J."/>
            <person name="Le Lec M.F."/>
            <person name="Gruber M.A.M."/>
            <person name="Quinn O."/>
            <person name="Lovegrove M."/>
            <person name="Duncan E.J."/>
            <person name="Remnant E.J."/>
            <person name="Van Eeckhoven J."/>
            <person name="Graham B."/>
            <person name="Knapp R.A."/>
            <person name="Langford K.W."/>
            <person name="Kronenberg Z."/>
            <person name="Press M.O."/>
            <person name="Eacker S.M."/>
            <person name="Wilson-Rankin E.E."/>
            <person name="Purcell J."/>
            <person name="Lester P.J."/>
            <person name="Dearden P.K."/>
        </authorList>
    </citation>
    <scope>NUCLEOTIDE SEQUENCE</scope>
    <source>
        <strain evidence="1">Volc-1</strain>
    </source>
</reference>
<keyword evidence="2" id="KW-1185">Reference proteome</keyword>
<protein>
    <submittedName>
        <fullName evidence="1">Uncharacterized protein</fullName>
    </submittedName>
</protein>
<sequence length="379" mass="43598">MTVPTLFRMRLLSAQRVSVGTSKAGNLKIRAATMINVTIPSWYVIVNFQSIVSNSLEILDRLQVYGYAFDNLSPETEIVYDTCGLPEFYFLETSIARYNLRIAFVSLQISWTVSLSSSSFSHRFRFYPTYQCCPHNTYPVLADTLASSETGSKLVKSNARDSNDKQCFPISARIKRLPVDPRRRHANDIPFWLNPFTFVLPTMHAFNTLKRKLKKKWFEDGWTKALEPLTRGSDQSFGDEAIDRAEVLRWAIPESTLAWTGSQPNYGRFHCLRTISCYPCNLVNFADEAWYLVSVGAPRREDKARRATLSWEEYTKGEDRETDKSWSKTKMKALELRVPHYRSSNVFGLRVGRAPLTHIIVCHRLNLIHDRCPPYLIGE</sequence>
<gene>
    <name evidence="1" type="ORF">H0235_012125</name>
</gene>
<organism evidence="1 2">
    <name type="scientific">Vespula pensylvanica</name>
    <name type="common">Western yellow jacket</name>
    <name type="synonym">Wasp</name>
    <dbReference type="NCBI Taxonomy" id="30213"/>
    <lineage>
        <taxon>Eukaryota</taxon>
        <taxon>Metazoa</taxon>
        <taxon>Ecdysozoa</taxon>
        <taxon>Arthropoda</taxon>
        <taxon>Hexapoda</taxon>
        <taxon>Insecta</taxon>
        <taxon>Pterygota</taxon>
        <taxon>Neoptera</taxon>
        <taxon>Endopterygota</taxon>
        <taxon>Hymenoptera</taxon>
        <taxon>Apocrita</taxon>
        <taxon>Aculeata</taxon>
        <taxon>Vespoidea</taxon>
        <taxon>Vespidae</taxon>
        <taxon>Vespinae</taxon>
        <taxon>Vespula</taxon>
    </lineage>
</organism>
<evidence type="ECO:0000313" key="1">
    <source>
        <dbReference type="EMBL" id="KAF7415533.1"/>
    </source>
</evidence>
<evidence type="ECO:0000313" key="2">
    <source>
        <dbReference type="Proteomes" id="UP000600918"/>
    </source>
</evidence>
<dbReference type="EMBL" id="JACSDY010000011">
    <property type="protein sequence ID" value="KAF7415533.1"/>
    <property type="molecule type" value="Genomic_DNA"/>
</dbReference>
<dbReference type="AlphaFoldDB" id="A0A834NQ78"/>
<accession>A0A834NQ78</accession>
<comment type="caution">
    <text evidence="1">The sequence shown here is derived from an EMBL/GenBank/DDBJ whole genome shotgun (WGS) entry which is preliminary data.</text>
</comment>
<proteinExistence type="predicted"/>